<dbReference type="PANTHER" id="PTHR24096">
    <property type="entry name" value="LONG-CHAIN-FATTY-ACID--COA LIGASE"/>
    <property type="match status" value="1"/>
</dbReference>
<accession>X1NDS4</accession>
<dbReference type="EMBL" id="BARV01027869">
    <property type="protein sequence ID" value="GAI42167.1"/>
    <property type="molecule type" value="Genomic_DNA"/>
</dbReference>
<comment type="similarity">
    <text evidence="1">Belongs to the ATP-dependent AMP-binding enzyme family.</text>
</comment>
<dbReference type="PANTHER" id="PTHR24096:SF149">
    <property type="entry name" value="AMP-BINDING DOMAIN-CONTAINING PROTEIN-RELATED"/>
    <property type="match status" value="1"/>
</dbReference>
<evidence type="ECO:0000256" key="2">
    <source>
        <dbReference type="ARBA" id="ARBA00022598"/>
    </source>
</evidence>
<proteinExistence type="inferred from homology"/>
<feature type="non-terminal residue" evidence="4">
    <location>
        <position position="1"/>
    </location>
</feature>
<evidence type="ECO:0000259" key="3">
    <source>
        <dbReference type="Pfam" id="PF00501"/>
    </source>
</evidence>
<evidence type="ECO:0000313" key="4">
    <source>
        <dbReference type="EMBL" id="GAI42167.1"/>
    </source>
</evidence>
<dbReference type="InterPro" id="IPR042099">
    <property type="entry name" value="ANL_N_sf"/>
</dbReference>
<dbReference type="Pfam" id="PF00501">
    <property type="entry name" value="AMP-binding"/>
    <property type="match status" value="1"/>
</dbReference>
<protein>
    <recommendedName>
        <fullName evidence="3">AMP-dependent synthetase/ligase domain-containing protein</fullName>
    </recommendedName>
</protein>
<feature type="non-terminal residue" evidence="4">
    <location>
        <position position="261"/>
    </location>
</feature>
<organism evidence="4">
    <name type="scientific">marine sediment metagenome</name>
    <dbReference type="NCBI Taxonomy" id="412755"/>
    <lineage>
        <taxon>unclassified sequences</taxon>
        <taxon>metagenomes</taxon>
        <taxon>ecological metagenomes</taxon>
    </lineage>
</organism>
<gene>
    <name evidence="4" type="ORF">S06H3_44756</name>
</gene>
<dbReference type="InterPro" id="IPR000873">
    <property type="entry name" value="AMP-dep_synth/lig_dom"/>
</dbReference>
<reference evidence="4" key="1">
    <citation type="journal article" date="2014" name="Front. Microbiol.">
        <title>High frequency of phylogenetically diverse reductive dehalogenase-homologous genes in deep subseafloor sedimentary metagenomes.</title>
        <authorList>
            <person name="Kawai M."/>
            <person name="Futagami T."/>
            <person name="Toyoda A."/>
            <person name="Takaki Y."/>
            <person name="Nishi S."/>
            <person name="Hori S."/>
            <person name="Arai W."/>
            <person name="Tsubouchi T."/>
            <person name="Morono Y."/>
            <person name="Uchiyama I."/>
            <person name="Ito T."/>
            <person name="Fujiyama A."/>
            <person name="Inagaki F."/>
            <person name="Takami H."/>
        </authorList>
    </citation>
    <scope>NUCLEOTIDE SEQUENCE</scope>
    <source>
        <strain evidence="4">Expedition CK06-06</strain>
    </source>
</reference>
<keyword evidence="2" id="KW-0436">Ligase</keyword>
<dbReference type="Gene3D" id="3.40.50.12780">
    <property type="entry name" value="N-terminal domain of ligase-like"/>
    <property type="match status" value="1"/>
</dbReference>
<name>X1NDS4_9ZZZZ</name>
<dbReference type="SUPFAM" id="SSF56801">
    <property type="entry name" value="Acetyl-CoA synthetase-like"/>
    <property type="match status" value="1"/>
</dbReference>
<evidence type="ECO:0000256" key="1">
    <source>
        <dbReference type="ARBA" id="ARBA00006432"/>
    </source>
</evidence>
<sequence length="261" mass="28318">PKGVMLSHHNVISDIEALRTAFRLKSDDNLCGVLPFFHSFGFTCSLWLAVITGISANYVASPLDGRLVGRTARQNGATILFATPTFLLSYIRRVPADDFVSLRTVVVGAEKLKKQIADSFEAKFGLRPLEGYGTTELSPVVSLNLPEELSCGICQVGYKEGTVGRPIPGVEVKVVCPESGRELPAGQSGLLMVKGPNVMLGYLNKEKETAEVLKDGWYDTGDIASIDDEGYLTITDRLSRFSKIGGEMVPHFGVEEAYLKG</sequence>
<dbReference type="GO" id="GO:0016405">
    <property type="term" value="F:CoA-ligase activity"/>
    <property type="evidence" value="ECO:0007669"/>
    <property type="project" value="TreeGrafter"/>
</dbReference>
<comment type="caution">
    <text evidence="4">The sequence shown here is derived from an EMBL/GenBank/DDBJ whole genome shotgun (WGS) entry which is preliminary data.</text>
</comment>
<dbReference type="AlphaFoldDB" id="X1NDS4"/>
<feature type="domain" description="AMP-dependent synthetase/ligase" evidence="3">
    <location>
        <begin position="1"/>
        <end position="203"/>
    </location>
</feature>